<gene>
    <name evidence="2" type="ORF">JX265_003313</name>
</gene>
<dbReference type="Proteomes" id="UP000829685">
    <property type="component" value="Unassembled WGS sequence"/>
</dbReference>
<feature type="region of interest" description="Disordered" evidence="1">
    <location>
        <begin position="234"/>
        <end position="283"/>
    </location>
</feature>
<dbReference type="AlphaFoldDB" id="A0A9P9WUB7"/>
<protein>
    <submittedName>
        <fullName evidence="2">Uncharacterized protein</fullName>
    </submittedName>
</protein>
<accession>A0A9P9WUB7</accession>
<reference evidence="2" key="1">
    <citation type="submission" date="2021-03" db="EMBL/GenBank/DDBJ databases">
        <title>Revisited historic fungal species revealed as producer of novel bioactive compounds through whole genome sequencing and comparative genomics.</title>
        <authorList>
            <person name="Vignolle G.A."/>
            <person name="Hochenegger N."/>
            <person name="Mach R.L."/>
            <person name="Mach-Aigner A.R."/>
            <person name="Javad Rahimi M."/>
            <person name="Salim K.A."/>
            <person name="Chan C.M."/>
            <person name="Lim L.B.L."/>
            <person name="Cai F."/>
            <person name="Druzhinina I.S."/>
            <person name="U'Ren J.M."/>
            <person name="Derntl C."/>
        </authorList>
    </citation>
    <scope>NUCLEOTIDE SEQUENCE</scope>
    <source>
        <strain evidence="2">TUCIM 5799</strain>
    </source>
</reference>
<evidence type="ECO:0000313" key="3">
    <source>
        <dbReference type="Proteomes" id="UP000829685"/>
    </source>
</evidence>
<evidence type="ECO:0000313" key="2">
    <source>
        <dbReference type="EMBL" id="KAI1879136.1"/>
    </source>
</evidence>
<comment type="caution">
    <text evidence="2">The sequence shown here is derived from an EMBL/GenBank/DDBJ whole genome shotgun (WGS) entry which is preliminary data.</text>
</comment>
<organism evidence="2 3">
    <name type="scientific">Neoarthrinium moseri</name>
    <dbReference type="NCBI Taxonomy" id="1658444"/>
    <lineage>
        <taxon>Eukaryota</taxon>
        <taxon>Fungi</taxon>
        <taxon>Dikarya</taxon>
        <taxon>Ascomycota</taxon>
        <taxon>Pezizomycotina</taxon>
        <taxon>Sordariomycetes</taxon>
        <taxon>Xylariomycetidae</taxon>
        <taxon>Amphisphaeriales</taxon>
        <taxon>Apiosporaceae</taxon>
        <taxon>Neoarthrinium</taxon>
    </lineage>
</organism>
<feature type="compositionally biased region" description="Basic and acidic residues" evidence="1">
    <location>
        <begin position="264"/>
        <end position="283"/>
    </location>
</feature>
<name>A0A9P9WUB7_9PEZI</name>
<evidence type="ECO:0000256" key="1">
    <source>
        <dbReference type="SAM" id="MobiDB-lite"/>
    </source>
</evidence>
<keyword evidence="3" id="KW-1185">Reference proteome</keyword>
<dbReference type="EMBL" id="JAFIMR010000005">
    <property type="protein sequence ID" value="KAI1879136.1"/>
    <property type="molecule type" value="Genomic_DNA"/>
</dbReference>
<sequence length="365" mass="40760">MRRFKQHVIGSTWAGLASLEKRNPMTCANWRHRRRQTAEPVFHHFGKVQARRRRWNWGTRVPVSLNDPNNMKKTLQELPDMKKTLHEQAWSQAATERVGLKPTSPNVVLLLTCLLDLPACTTYGLMIGLKYCASKVGSASTCYAGTQTIWVLFRVHFLGIGVRRKMIRKPAATFPKARPLLATTVGALKPVVYLPNTQLMVEPLRRVAKGWQHAATPGADSWVVDMVGRLISPSSLPDRPEVDEARPGGSLTGHTSSAIVSRPPSEEGHKAGPVDSDGRGPWMRDLRPALSEYQTTFTKLASSRLWLMTEEKIMGHANSYTHAFSGVVGWHHHRSAVNLAPTYRDPTNAIEALKKHPPQSWLAIE</sequence>
<proteinExistence type="predicted"/>